<dbReference type="InterPro" id="IPR050509">
    <property type="entry name" value="CoA-transferase_III"/>
</dbReference>
<dbReference type="InterPro" id="IPR003673">
    <property type="entry name" value="CoA-Trfase_fam_III"/>
</dbReference>
<dbReference type="Pfam" id="PF02515">
    <property type="entry name" value="CoA_transf_3"/>
    <property type="match status" value="1"/>
</dbReference>
<dbReference type="PANTHER" id="PTHR48228">
    <property type="entry name" value="SUCCINYL-COA--D-CITRAMALATE COA-TRANSFERASE"/>
    <property type="match status" value="1"/>
</dbReference>
<dbReference type="RefSeq" id="WP_090309662.1">
    <property type="nucleotide sequence ID" value="NZ_FNFE01000005.1"/>
</dbReference>
<evidence type="ECO:0000313" key="2">
    <source>
        <dbReference type="EMBL" id="SDK57821.1"/>
    </source>
</evidence>
<dbReference type="SUPFAM" id="SSF89796">
    <property type="entry name" value="CoA-transferase family III (CaiB/BaiF)"/>
    <property type="match status" value="1"/>
</dbReference>
<reference evidence="3" key="1">
    <citation type="submission" date="2016-10" db="EMBL/GenBank/DDBJ databases">
        <authorList>
            <person name="Varghese N."/>
            <person name="Submissions S."/>
        </authorList>
    </citation>
    <scope>NUCLEOTIDE SEQUENCE [LARGE SCALE GENOMIC DNA]</scope>
    <source>
        <strain evidence="3">B4,CECT 8067,JCM 17497</strain>
    </source>
</reference>
<dbReference type="InterPro" id="IPR044855">
    <property type="entry name" value="CoA-Trfase_III_dom3_sf"/>
</dbReference>
<dbReference type="InterPro" id="IPR023606">
    <property type="entry name" value="CoA-Trfase_III_dom_1_sf"/>
</dbReference>
<protein>
    <submittedName>
        <fullName evidence="2">Formyl-CoA transferase</fullName>
    </submittedName>
</protein>
<dbReference type="Proteomes" id="UP000198882">
    <property type="component" value="Unassembled WGS sequence"/>
</dbReference>
<proteinExistence type="predicted"/>
<sequence length="403" mass="44748">MPQSQTETSPLEGLTVIEAGSMISGPTVGRFLADFGADVIKIEHPEHGDHIRNFGTQKDGTGMWHKYLSRNKRSVTLDVSAERGQTVFRDLVSEADVLIENFRPGTLERWNLGWEALSEENPELVMLRMSGYGQTGPYSEKPGFGTLAEAMSGFAYVNGFEDREPLLPPTGLADNIAALYATFSVMFALYHRDVNGGTGQYIDVSLIEPIFNLIGPFPLTYDQTGEVARRSGNRSTSSAPRNVYRTGDDRWVALSASAQPIAMRTFDAIGRPELKADPRFADNESRLENVEELDEVIQRWMADHSREEILETFEKHDATIAPVYNVADIVEDEHYQARDAVITVDDPDLGEASVQNTIPKFSETPGRVDHLGPGLGEHNEEVYGEFLSYDEDVLAELEEEGVL</sequence>
<dbReference type="OrthoDB" id="28444at2157"/>
<evidence type="ECO:0000256" key="1">
    <source>
        <dbReference type="ARBA" id="ARBA00022679"/>
    </source>
</evidence>
<dbReference type="AlphaFoldDB" id="A0A1G9D1L6"/>
<keyword evidence="1 2" id="KW-0808">Transferase</keyword>
<dbReference type="STRING" id="1095776.SAMN04515672_3394"/>
<dbReference type="GO" id="GO:0016740">
    <property type="term" value="F:transferase activity"/>
    <property type="evidence" value="ECO:0007669"/>
    <property type="project" value="UniProtKB-KW"/>
</dbReference>
<keyword evidence="3" id="KW-1185">Reference proteome</keyword>
<gene>
    <name evidence="2" type="ORF">SAMN04515672_3394</name>
</gene>
<dbReference type="Gene3D" id="3.40.50.10540">
    <property type="entry name" value="Crotonobetainyl-coa:carnitine coa-transferase, domain 1"/>
    <property type="match status" value="1"/>
</dbReference>
<dbReference type="PANTHER" id="PTHR48228:SF6">
    <property type="entry name" value="L-CARNITINE COA-TRANSFERASE"/>
    <property type="match status" value="1"/>
</dbReference>
<evidence type="ECO:0000313" key="3">
    <source>
        <dbReference type="Proteomes" id="UP000198882"/>
    </source>
</evidence>
<dbReference type="Gene3D" id="3.30.1540.10">
    <property type="entry name" value="formyl-coa transferase, domain 3"/>
    <property type="match status" value="1"/>
</dbReference>
<organism evidence="2 3">
    <name type="scientific">Natronorubrum texcoconense</name>
    <dbReference type="NCBI Taxonomy" id="1095776"/>
    <lineage>
        <taxon>Archaea</taxon>
        <taxon>Methanobacteriati</taxon>
        <taxon>Methanobacteriota</taxon>
        <taxon>Stenosarchaea group</taxon>
        <taxon>Halobacteria</taxon>
        <taxon>Halobacteriales</taxon>
        <taxon>Natrialbaceae</taxon>
        <taxon>Natronorubrum</taxon>
    </lineage>
</organism>
<accession>A0A1G9D1L6</accession>
<dbReference type="EMBL" id="FNFE01000005">
    <property type="protein sequence ID" value="SDK57821.1"/>
    <property type="molecule type" value="Genomic_DNA"/>
</dbReference>
<name>A0A1G9D1L6_9EURY</name>